<dbReference type="InterPro" id="IPR011006">
    <property type="entry name" value="CheY-like_superfamily"/>
</dbReference>
<dbReference type="PANTHER" id="PTHR45566:SF2">
    <property type="entry name" value="NARL SUBFAMILY"/>
    <property type="match status" value="1"/>
</dbReference>
<dbReference type="PROSITE" id="PS50110">
    <property type="entry name" value="RESPONSE_REGULATORY"/>
    <property type="match status" value="1"/>
</dbReference>
<evidence type="ECO:0000259" key="2">
    <source>
        <dbReference type="PROSITE" id="PS50110"/>
    </source>
</evidence>
<reference evidence="3 4" key="1">
    <citation type="submission" date="2019-01" db="EMBL/GenBank/DDBJ databases">
        <title>Nocardioides guangzhouensis sp. nov., an actinobacterium isolated from soil.</title>
        <authorList>
            <person name="Fu Y."/>
            <person name="Cai Y."/>
            <person name="Lin Z."/>
            <person name="Chen P."/>
        </authorList>
    </citation>
    <scope>NUCLEOTIDE SEQUENCE [LARGE SCALE GENOMIC DNA]</scope>
    <source>
        <strain evidence="3 4">130</strain>
    </source>
</reference>
<dbReference type="GO" id="GO:0000160">
    <property type="term" value="P:phosphorelay signal transduction system"/>
    <property type="evidence" value="ECO:0007669"/>
    <property type="project" value="InterPro"/>
</dbReference>
<feature type="domain" description="Response regulatory" evidence="2">
    <location>
        <begin position="17"/>
        <end position="133"/>
    </location>
</feature>
<dbReference type="SUPFAM" id="SSF52172">
    <property type="entry name" value="CheY-like"/>
    <property type="match status" value="1"/>
</dbReference>
<evidence type="ECO:0000256" key="1">
    <source>
        <dbReference type="PROSITE-ProRule" id="PRU00169"/>
    </source>
</evidence>
<dbReference type="EMBL" id="SDKM01000011">
    <property type="protein sequence ID" value="RYP86418.1"/>
    <property type="molecule type" value="Genomic_DNA"/>
</dbReference>
<evidence type="ECO:0000313" key="4">
    <source>
        <dbReference type="Proteomes" id="UP000295198"/>
    </source>
</evidence>
<dbReference type="PANTHER" id="PTHR45566">
    <property type="entry name" value="HTH-TYPE TRANSCRIPTIONAL REGULATOR YHJB-RELATED"/>
    <property type="match status" value="1"/>
</dbReference>
<dbReference type="InterPro" id="IPR051015">
    <property type="entry name" value="EvgA-like"/>
</dbReference>
<name>A0A4Q4ZF45_9ACTN</name>
<gene>
    <name evidence="3" type="ORF">EKO23_08910</name>
</gene>
<keyword evidence="1" id="KW-0597">Phosphoprotein</keyword>
<keyword evidence="4" id="KW-1185">Reference proteome</keyword>
<dbReference type="Pfam" id="PF00072">
    <property type="entry name" value="Response_reg"/>
    <property type="match status" value="1"/>
</dbReference>
<sequence length="156" mass="16548">MRGRQFRVPRRVMAVHRVVVADDDDMMRSALVDVLRADHRFQVVAAVATGRGLPDVVARHQADVVLLDVRMEEGGPDAARRLTSAPEGGPVVIAVSAEVGTVRVLEMLRAGATGYLAKGRLGGSLPDLVARCAQGEVLLAVPTASAAVRHLLASDR</sequence>
<dbReference type="SMART" id="SM00448">
    <property type="entry name" value="REC"/>
    <property type="match status" value="1"/>
</dbReference>
<comment type="caution">
    <text evidence="3">The sequence shown here is derived from an EMBL/GenBank/DDBJ whole genome shotgun (WGS) entry which is preliminary data.</text>
</comment>
<feature type="modified residue" description="4-aspartylphosphate" evidence="1">
    <location>
        <position position="68"/>
    </location>
</feature>
<proteinExistence type="predicted"/>
<accession>A0A4Q4ZF45</accession>
<organism evidence="3 4">
    <name type="scientific">Nocardioides guangzhouensis</name>
    <dbReference type="NCBI Taxonomy" id="2497878"/>
    <lineage>
        <taxon>Bacteria</taxon>
        <taxon>Bacillati</taxon>
        <taxon>Actinomycetota</taxon>
        <taxon>Actinomycetes</taxon>
        <taxon>Propionibacteriales</taxon>
        <taxon>Nocardioidaceae</taxon>
        <taxon>Nocardioides</taxon>
    </lineage>
</organism>
<dbReference type="InterPro" id="IPR001789">
    <property type="entry name" value="Sig_transdc_resp-reg_receiver"/>
</dbReference>
<dbReference type="AlphaFoldDB" id="A0A4Q4ZF45"/>
<dbReference type="Gene3D" id="3.40.50.2300">
    <property type="match status" value="1"/>
</dbReference>
<evidence type="ECO:0000313" key="3">
    <source>
        <dbReference type="EMBL" id="RYP86418.1"/>
    </source>
</evidence>
<dbReference type="InterPro" id="IPR058245">
    <property type="entry name" value="NreC/VraR/RcsB-like_REC"/>
</dbReference>
<dbReference type="Proteomes" id="UP000295198">
    <property type="component" value="Unassembled WGS sequence"/>
</dbReference>
<dbReference type="OrthoDB" id="3214657at2"/>
<protein>
    <submittedName>
        <fullName evidence="3">Response regulator transcription factor</fullName>
    </submittedName>
</protein>
<dbReference type="CDD" id="cd17535">
    <property type="entry name" value="REC_NarL-like"/>
    <property type="match status" value="1"/>
</dbReference>